<organism evidence="1 2">
    <name type="scientific">Thelephora ganbajun</name>
    <name type="common">Ganba fungus</name>
    <dbReference type="NCBI Taxonomy" id="370292"/>
    <lineage>
        <taxon>Eukaryota</taxon>
        <taxon>Fungi</taxon>
        <taxon>Dikarya</taxon>
        <taxon>Basidiomycota</taxon>
        <taxon>Agaricomycotina</taxon>
        <taxon>Agaricomycetes</taxon>
        <taxon>Thelephorales</taxon>
        <taxon>Thelephoraceae</taxon>
        <taxon>Thelephora</taxon>
    </lineage>
</organism>
<evidence type="ECO:0000313" key="1">
    <source>
        <dbReference type="EMBL" id="KAF9645018.1"/>
    </source>
</evidence>
<keyword evidence="2" id="KW-1185">Reference proteome</keyword>
<proteinExistence type="predicted"/>
<protein>
    <submittedName>
        <fullName evidence="1">Uncharacterized protein</fullName>
    </submittedName>
</protein>
<dbReference type="Proteomes" id="UP000886501">
    <property type="component" value="Unassembled WGS sequence"/>
</dbReference>
<sequence length="156" mass="17752">MMVFSLGHTGDPPEFILFDTLTPQDHPRNLRWFRVPQRYRGWLASVNTDREMPLGTLNRDVFIAFQTQTLIGHVCSISTDTCIHWDELERDVMIMEVPMPGSLTSVQGVHVVVRKTPPGPGDINPLCLHIFDLSRWGCSMFRDEDCNGAERTGPRT</sequence>
<reference evidence="1" key="1">
    <citation type="submission" date="2019-10" db="EMBL/GenBank/DDBJ databases">
        <authorList>
            <consortium name="DOE Joint Genome Institute"/>
            <person name="Kuo A."/>
            <person name="Miyauchi S."/>
            <person name="Kiss E."/>
            <person name="Drula E."/>
            <person name="Kohler A."/>
            <person name="Sanchez-Garcia M."/>
            <person name="Andreopoulos B."/>
            <person name="Barry K.W."/>
            <person name="Bonito G."/>
            <person name="Buee M."/>
            <person name="Carver A."/>
            <person name="Chen C."/>
            <person name="Cichocki N."/>
            <person name="Clum A."/>
            <person name="Culley D."/>
            <person name="Crous P.W."/>
            <person name="Fauchery L."/>
            <person name="Girlanda M."/>
            <person name="Hayes R."/>
            <person name="Keri Z."/>
            <person name="Labutti K."/>
            <person name="Lipzen A."/>
            <person name="Lombard V."/>
            <person name="Magnuson J."/>
            <person name="Maillard F."/>
            <person name="Morin E."/>
            <person name="Murat C."/>
            <person name="Nolan M."/>
            <person name="Ohm R."/>
            <person name="Pangilinan J."/>
            <person name="Pereira M."/>
            <person name="Perotto S."/>
            <person name="Peter M."/>
            <person name="Riley R."/>
            <person name="Sitrit Y."/>
            <person name="Stielow B."/>
            <person name="Szollosi G."/>
            <person name="Zifcakova L."/>
            <person name="Stursova M."/>
            <person name="Spatafora J.W."/>
            <person name="Tedersoo L."/>
            <person name="Vaario L.-M."/>
            <person name="Yamada A."/>
            <person name="Yan M."/>
            <person name="Wang P."/>
            <person name="Xu J."/>
            <person name="Bruns T."/>
            <person name="Baldrian P."/>
            <person name="Vilgalys R."/>
            <person name="Henrissat B."/>
            <person name="Grigoriev I.V."/>
            <person name="Hibbett D."/>
            <person name="Nagy L.G."/>
            <person name="Martin F.M."/>
        </authorList>
    </citation>
    <scope>NUCLEOTIDE SEQUENCE</scope>
    <source>
        <strain evidence="1">P2</strain>
    </source>
</reference>
<gene>
    <name evidence="1" type="ORF">BDM02DRAFT_722371</name>
</gene>
<dbReference type="EMBL" id="MU118108">
    <property type="protein sequence ID" value="KAF9645018.1"/>
    <property type="molecule type" value="Genomic_DNA"/>
</dbReference>
<name>A0ACB6Z6Q2_THEGA</name>
<evidence type="ECO:0000313" key="2">
    <source>
        <dbReference type="Proteomes" id="UP000886501"/>
    </source>
</evidence>
<reference evidence="1" key="2">
    <citation type="journal article" date="2020" name="Nat. Commun.">
        <title>Large-scale genome sequencing of mycorrhizal fungi provides insights into the early evolution of symbiotic traits.</title>
        <authorList>
            <person name="Miyauchi S."/>
            <person name="Kiss E."/>
            <person name="Kuo A."/>
            <person name="Drula E."/>
            <person name="Kohler A."/>
            <person name="Sanchez-Garcia M."/>
            <person name="Morin E."/>
            <person name="Andreopoulos B."/>
            <person name="Barry K.W."/>
            <person name="Bonito G."/>
            <person name="Buee M."/>
            <person name="Carver A."/>
            <person name="Chen C."/>
            <person name="Cichocki N."/>
            <person name="Clum A."/>
            <person name="Culley D."/>
            <person name="Crous P.W."/>
            <person name="Fauchery L."/>
            <person name="Girlanda M."/>
            <person name="Hayes R.D."/>
            <person name="Keri Z."/>
            <person name="LaButti K."/>
            <person name="Lipzen A."/>
            <person name="Lombard V."/>
            <person name="Magnuson J."/>
            <person name="Maillard F."/>
            <person name="Murat C."/>
            <person name="Nolan M."/>
            <person name="Ohm R.A."/>
            <person name="Pangilinan J."/>
            <person name="Pereira M.F."/>
            <person name="Perotto S."/>
            <person name="Peter M."/>
            <person name="Pfister S."/>
            <person name="Riley R."/>
            <person name="Sitrit Y."/>
            <person name="Stielow J.B."/>
            <person name="Szollosi G."/>
            <person name="Zifcakova L."/>
            <person name="Stursova M."/>
            <person name="Spatafora J.W."/>
            <person name="Tedersoo L."/>
            <person name="Vaario L.M."/>
            <person name="Yamada A."/>
            <person name="Yan M."/>
            <person name="Wang P."/>
            <person name="Xu J."/>
            <person name="Bruns T."/>
            <person name="Baldrian P."/>
            <person name="Vilgalys R."/>
            <person name="Dunand C."/>
            <person name="Henrissat B."/>
            <person name="Grigoriev I.V."/>
            <person name="Hibbett D."/>
            <person name="Nagy L.G."/>
            <person name="Martin F.M."/>
        </authorList>
    </citation>
    <scope>NUCLEOTIDE SEQUENCE</scope>
    <source>
        <strain evidence="1">P2</strain>
    </source>
</reference>
<comment type="caution">
    <text evidence="1">The sequence shown here is derived from an EMBL/GenBank/DDBJ whole genome shotgun (WGS) entry which is preliminary data.</text>
</comment>
<accession>A0ACB6Z6Q2</accession>